<dbReference type="EMBL" id="JBHUIW010000011">
    <property type="protein sequence ID" value="MFD2182781.1"/>
    <property type="molecule type" value="Genomic_DNA"/>
</dbReference>
<evidence type="ECO:0000313" key="3">
    <source>
        <dbReference type="EMBL" id="MFD2182781.1"/>
    </source>
</evidence>
<comment type="caution">
    <text evidence="3">The sequence shown here is derived from an EMBL/GenBank/DDBJ whole genome shotgun (WGS) entry which is preliminary data.</text>
</comment>
<dbReference type="Pfam" id="PF13505">
    <property type="entry name" value="OMP_b-brl"/>
    <property type="match status" value="1"/>
</dbReference>
<proteinExistence type="predicted"/>
<name>A0ABW5AL56_9BRAD</name>
<dbReference type="Proteomes" id="UP001597314">
    <property type="component" value="Unassembled WGS sequence"/>
</dbReference>
<organism evidence="3 4">
    <name type="scientific">Rhodoplanes azumiensis</name>
    <dbReference type="NCBI Taxonomy" id="1897628"/>
    <lineage>
        <taxon>Bacteria</taxon>
        <taxon>Pseudomonadati</taxon>
        <taxon>Pseudomonadota</taxon>
        <taxon>Alphaproteobacteria</taxon>
        <taxon>Hyphomicrobiales</taxon>
        <taxon>Nitrobacteraceae</taxon>
        <taxon>Rhodoplanes</taxon>
    </lineage>
</organism>
<evidence type="ECO:0000313" key="4">
    <source>
        <dbReference type="Proteomes" id="UP001597314"/>
    </source>
</evidence>
<sequence length="273" mass="29779">MLLSLNAAGAADLPLAPPPVPVVQDYSGWYLRGDIGFSNQQVKEIDNLLYHQPQVTSVVNKNKSFDAAPFFGLGVGYQFNSWLRADLIGEYRANANFHGADIQTFSAYGQPGWTANNFTATKSEWLVMANAYVDLGTWWCVTPFVGAGIGASYNRISNMADSSLSYYYLPAAGGYVTSPGMAFGADTGKWNFAWALHAGLAYKVTPGLTLEVAYRYLNLGDGASGDLVDYTGGNFYNNPVDFKTITSHDLKVGMRWMLSAPEPVYQPPLMRKG</sequence>
<dbReference type="InterPro" id="IPR027385">
    <property type="entry name" value="Beta-barrel_OMP"/>
</dbReference>
<keyword evidence="4" id="KW-1185">Reference proteome</keyword>
<dbReference type="RefSeq" id="WP_378477953.1">
    <property type="nucleotide sequence ID" value="NZ_JBHUIW010000011.1"/>
</dbReference>
<evidence type="ECO:0000259" key="2">
    <source>
        <dbReference type="Pfam" id="PF13505"/>
    </source>
</evidence>
<evidence type="ECO:0000256" key="1">
    <source>
        <dbReference type="ARBA" id="ARBA00022729"/>
    </source>
</evidence>
<protein>
    <submittedName>
        <fullName evidence="3">Outer membrane protein</fullName>
    </submittedName>
</protein>
<keyword evidence="1" id="KW-0732">Signal</keyword>
<dbReference type="Gene3D" id="2.40.160.20">
    <property type="match status" value="1"/>
</dbReference>
<dbReference type="SUPFAM" id="SSF56925">
    <property type="entry name" value="OMPA-like"/>
    <property type="match status" value="1"/>
</dbReference>
<dbReference type="InterPro" id="IPR011250">
    <property type="entry name" value="OMP/PagP_B-barrel"/>
</dbReference>
<accession>A0ABW5AL56</accession>
<reference evidence="4" key="1">
    <citation type="journal article" date="2019" name="Int. J. Syst. Evol. Microbiol.">
        <title>The Global Catalogue of Microorganisms (GCM) 10K type strain sequencing project: providing services to taxonomists for standard genome sequencing and annotation.</title>
        <authorList>
            <consortium name="The Broad Institute Genomics Platform"/>
            <consortium name="The Broad Institute Genome Sequencing Center for Infectious Disease"/>
            <person name="Wu L."/>
            <person name="Ma J."/>
        </authorList>
    </citation>
    <scope>NUCLEOTIDE SEQUENCE [LARGE SCALE GENOMIC DNA]</scope>
    <source>
        <strain evidence="4">CGMCC 1.6774</strain>
    </source>
</reference>
<feature type="domain" description="Outer membrane protein beta-barrel" evidence="2">
    <location>
        <begin position="10"/>
        <end position="231"/>
    </location>
</feature>
<gene>
    <name evidence="3" type="ORF">ACFSOX_11500</name>
</gene>